<dbReference type="PANTHER" id="PTHR42878">
    <property type="entry name" value="TWO-COMPONENT HISTIDINE KINASE"/>
    <property type="match status" value="1"/>
</dbReference>
<dbReference type="InterPro" id="IPR003661">
    <property type="entry name" value="HisK_dim/P_dom"/>
</dbReference>
<gene>
    <name evidence="8" type="ORF">C6569_08535</name>
</gene>
<dbReference type="PANTHER" id="PTHR42878:SF15">
    <property type="entry name" value="BACTERIOPHYTOCHROME"/>
    <property type="match status" value="1"/>
</dbReference>
<feature type="domain" description="Histidine kinase" evidence="7">
    <location>
        <begin position="252"/>
        <end position="488"/>
    </location>
</feature>
<keyword evidence="6" id="KW-0472">Membrane</keyword>
<comment type="catalytic activity">
    <reaction evidence="1">
        <text>ATP + protein L-histidine = ADP + protein N-phospho-L-histidine.</text>
        <dbReference type="EC" id="2.7.13.3"/>
    </reaction>
</comment>
<dbReference type="GO" id="GO:0030295">
    <property type="term" value="F:protein kinase activator activity"/>
    <property type="evidence" value="ECO:0007669"/>
    <property type="project" value="TreeGrafter"/>
</dbReference>
<evidence type="ECO:0000256" key="2">
    <source>
        <dbReference type="ARBA" id="ARBA00012438"/>
    </source>
</evidence>
<sequence>MGILRSSFVRTTALMLAAGITVLILIVAASLWLTARSQQHFGEVVTSRAIRSATADLLSLMQDAETGQRGFLITRDPVFLRPYRSALANFEQRVAAFRESIAAETELASLATRLDERLRRKMEELRNRVALGESGRFEQAVAEVGTGSGMRLMDEIRADLGEVLERGEQSLNRAIAAQDATTDQLQFVSIAGAIIILGLAAAAAWLISGYTRELAYSRAELEVLNTGLEQRVNERTEALTKANEEIQRFAYIVTHDLRAPLVNIMGFTSELEASMKPVATLLGGKETSPHDREEARQAIETDLPEAIGFIRSSTQKMDNLINAILKISRVGTRTLKPEPIDLKALAEASAAAVHHQASDDEGDAGIRIEVPRLEIVSDRLSVDQILGNLLDNAIKYRATDRPIRIAIRGRRDRHFAYLEVEDNGRGIAASDTERVFELFRRSGPQTVAGEGIGLAHVRTLARNLGGDITLTSTLGSGSTFTVRLPIDFNEFKRRAAL</sequence>
<dbReference type="Gene3D" id="1.10.287.130">
    <property type="match status" value="1"/>
</dbReference>
<keyword evidence="9" id="KW-1185">Reference proteome</keyword>
<dbReference type="InterPro" id="IPR007891">
    <property type="entry name" value="CHASE3"/>
</dbReference>
<keyword evidence="3" id="KW-0597">Phosphoprotein</keyword>
<evidence type="ECO:0000256" key="4">
    <source>
        <dbReference type="ARBA" id="ARBA00022679"/>
    </source>
</evidence>
<dbReference type="GO" id="GO:0000156">
    <property type="term" value="F:phosphorelay response regulator activity"/>
    <property type="evidence" value="ECO:0007669"/>
    <property type="project" value="TreeGrafter"/>
</dbReference>
<name>A0A2S0NAZ4_9HYPH</name>
<dbReference type="InterPro" id="IPR036890">
    <property type="entry name" value="HATPase_C_sf"/>
</dbReference>
<evidence type="ECO:0000256" key="6">
    <source>
        <dbReference type="SAM" id="Phobius"/>
    </source>
</evidence>
<dbReference type="CDD" id="cd00082">
    <property type="entry name" value="HisKA"/>
    <property type="match status" value="1"/>
</dbReference>
<accession>A0A2S0NAZ4</accession>
<evidence type="ECO:0000256" key="1">
    <source>
        <dbReference type="ARBA" id="ARBA00000085"/>
    </source>
</evidence>
<evidence type="ECO:0000256" key="3">
    <source>
        <dbReference type="ARBA" id="ARBA00022553"/>
    </source>
</evidence>
<feature type="transmembrane region" description="Helical" evidence="6">
    <location>
        <begin position="187"/>
        <end position="208"/>
    </location>
</feature>
<dbReference type="InterPro" id="IPR004358">
    <property type="entry name" value="Sig_transdc_His_kin-like_C"/>
</dbReference>
<dbReference type="Proteomes" id="UP000237889">
    <property type="component" value="Chromosome"/>
</dbReference>
<feature type="transmembrane region" description="Helical" evidence="6">
    <location>
        <begin position="12"/>
        <end position="33"/>
    </location>
</feature>
<organism evidence="8 9">
    <name type="scientific">Phreatobacter cathodiphilus</name>
    <dbReference type="NCBI Taxonomy" id="1868589"/>
    <lineage>
        <taxon>Bacteria</taxon>
        <taxon>Pseudomonadati</taxon>
        <taxon>Pseudomonadota</taxon>
        <taxon>Alphaproteobacteria</taxon>
        <taxon>Hyphomicrobiales</taxon>
        <taxon>Phreatobacteraceae</taxon>
        <taxon>Phreatobacter</taxon>
    </lineage>
</organism>
<keyword evidence="6" id="KW-1133">Transmembrane helix</keyword>
<reference evidence="8 9" key="1">
    <citation type="submission" date="2018-03" db="EMBL/GenBank/DDBJ databases">
        <title>Genome sequencing of Phreatobacter sp.</title>
        <authorList>
            <person name="Kim S.-J."/>
            <person name="Heo J."/>
            <person name="Kwon S.-W."/>
        </authorList>
    </citation>
    <scope>NUCLEOTIDE SEQUENCE [LARGE SCALE GENOMIC DNA]</scope>
    <source>
        <strain evidence="8 9">S-12</strain>
    </source>
</reference>
<dbReference type="PROSITE" id="PS50109">
    <property type="entry name" value="HIS_KIN"/>
    <property type="match status" value="1"/>
</dbReference>
<dbReference type="GO" id="GO:0000155">
    <property type="term" value="F:phosphorelay sensor kinase activity"/>
    <property type="evidence" value="ECO:0007669"/>
    <property type="project" value="InterPro"/>
</dbReference>
<evidence type="ECO:0000313" key="9">
    <source>
        <dbReference type="Proteomes" id="UP000237889"/>
    </source>
</evidence>
<evidence type="ECO:0000259" key="7">
    <source>
        <dbReference type="PROSITE" id="PS50109"/>
    </source>
</evidence>
<dbReference type="GO" id="GO:0007234">
    <property type="term" value="P:osmosensory signaling via phosphorelay pathway"/>
    <property type="evidence" value="ECO:0007669"/>
    <property type="project" value="TreeGrafter"/>
</dbReference>
<keyword evidence="4" id="KW-0808">Transferase</keyword>
<dbReference type="SMART" id="SM00387">
    <property type="entry name" value="HATPase_c"/>
    <property type="match status" value="1"/>
</dbReference>
<dbReference type="EMBL" id="CP027668">
    <property type="protein sequence ID" value="AVO45101.1"/>
    <property type="molecule type" value="Genomic_DNA"/>
</dbReference>
<dbReference type="InterPro" id="IPR003594">
    <property type="entry name" value="HATPase_dom"/>
</dbReference>
<protein>
    <recommendedName>
        <fullName evidence="2">histidine kinase</fullName>
        <ecNumber evidence="2">2.7.13.3</ecNumber>
    </recommendedName>
</protein>
<evidence type="ECO:0000256" key="5">
    <source>
        <dbReference type="ARBA" id="ARBA00022777"/>
    </source>
</evidence>
<dbReference type="Pfam" id="PF05227">
    <property type="entry name" value="CHASE3"/>
    <property type="match status" value="1"/>
</dbReference>
<dbReference type="SUPFAM" id="SSF47384">
    <property type="entry name" value="Homodimeric domain of signal transducing histidine kinase"/>
    <property type="match status" value="1"/>
</dbReference>
<dbReference type="InterPro" id="IPR005467">
    <property type="entry name" value="His_kinase_dom"/>
</dbReference>
<dbReference type="Gene3D" id="3.30.565.10">
    <property type="entry name" value="Histidine kinase-like ATPase, C-terminal domain"/>
    <property type="match status" value="1"/>
</dbReference>
<dbReference type="Pfam" id="PF02518">
    <property type="entry name" value="HATPase_c"/>
    <property type="match status" value="1"/>
</dbReference>
<dbReference type="CDD" id="cd19410">
    <property type="entry name" value="HK9-like_sensor"/>
    <property type="match status" value="1"/>
</dbReference>
<dbReference type="InterPro" id="IPR050351">
    <property type="entry name" value="BphY/WalK/GraS-like"/>
</dbReference>
<evidence type="ECO:0000313" key="8">
    <source>
        <dbReference type="EMBL" id="AVO45101.1"/>
    </source>
</evidence>
<keyword evidence="6" id="KW-0812">Transmembrane</keyword>
<dbReference type="OrthoDB" id="9808408at2"/>
<dbReference type="PRINTS" id="PR00344">
    <property type="entry name" value="BCTRLSENSOR"/>
</dbReference>
<dbReference type="InterPro" id="IPR036097">
    <property type="entry name" value="HisK_dim/P_sf"/>
</dbReference>
<dbReference type="KEGG" id="phr:C6569_08535"/>
<proteinExistence type="predicted"/>
<dbReference type="EC" id="2.7.13.3" evidence="2"/>
<dbReference type="AlphaFoldDB" id="A0A2S0NAZ4"/>
<keyword evidence="5 8" id="KW-0418">Kinase</keyword>
<dbReference type="SMART" id="SM00388">
    <property type="entry name" value="HisKA"/>
    <property type="match status" value="1"/>
</dbReference>
<dbReference type="SUPFAM" id="SSF55874">
    <property type="entry name" value="ATPase domain of HSP90 chaperone/DNA topoisomerase II/histidine kinase"/>
    <property type="match status" value="1"/>
</dbReference>